<dbReference type="Proteomes" id="UP000823388">
    <property type="component" value="Chromosome 9K"/>
</dbReference>
<gene>
    <name evidence="2" type="ORF">PVAP13_9KG405313</name>
</gene>
<keyword evidence="3" id="KW-1185">Reference proteome</keyword>
<proteinExistence type="predicted"/>
<accession>A0A8T0N813</accession>
<sequence>MPGKRRPTARRSVEVAVEDCSIQQCRHRRPQDPTLYCKRQHRQPPRKQGAAERLIAEQDSLTTPPPSTVIQRRECGNRPRSPRNRSDGAIFRRDFFKRWLRLPPLCHSSGTRNGTRNGSFPPGEAKAFNFEPEEASNHQRMYAHPWERGLRGASGSNSNTSK</sequence>
<evidence type="ECO:0000313" key="3">
    <source>
        <dbReference type="Proteomes" id="UP000823388"/>
    </source>
</evidence>
<comment type="caution">
    <text evidence="2">The sequence shown here is derived from an EMBL/GenBank/DDBJ whole genome shotgun (WGS) entry which is preliminary data.</text>
</comment>
<feature type="region of interest" description="Disordered" evidence="1">
    <location>
        <begin position="31"/>
        <end position="89"/>
    </location>
</feature>
<feature type="region of interest" description="Disordered" evidence="1">
    <location>
        <begin position="105"/>
        <end position="162"/>
    </location>
</feature>
<dbReference type="EMBL" id="CM029053">
    <property type="protein sequence ID" value="KAG2545083.1"/>
    <property type="molecule type" value="Genomic_DNA"/>
</dbReference>
<name>A0A8T0N813_PANVG</name>
<evidence type="ECO:0000256" key="1">
    <source>
        <dbReference type="SAM" id="MobiDB-lite"/>
    </source>
</evidence>
<organism evidence="2 3">
    <name type="scientific">Panicum virgatum</name>
    <name type="common">Blackwell switchgrass</name>
    <dbReference type="NCBI Taxonomy" id="38727"/>
    <lineage>
        <taxon>Eukaryota</taxon>
        <taxon>Viridiplantae</taxon>
        <taxon>Streptophyta</taxon>
        <taxon>Embryophyta</taxon>
        <taxon>Tracheophyta</taxon>
        <taxon>Spermatophyta</taxon>
        <taxon>Magnoliopsida</taxon>
        <taxon>Liliopsida</taxon>
        <taxon>Poales</taxon>
        <taxon>Poaceae</taxon>
        <taxon>PACMAD clade</taxon>
        <taxon>Panicoideae</taxon>
        <taxon>Panicodae</taxon>
        <taxon>Paniceae</taxon>
        <taxon>Panicinae</taxon>
        <taxon>Panicum</taxon>
        <taxon>Panicum sect. Hiantes</taxon>
    </lineage>
</organism>
<dbReference type="AlphaFoldDB" id="A0A8T0N813"/>
<feature type="compositionally biased region" description="Polar residues" evidence="1">
    <location>
        <begin position="108"/>
        <end position="118"/>
    </location>
</feature>
<evidence type="ECO:0000313" key="2">
    <source>
        <dbReference type="EMBL" id="KAG2545083.1"/>
    </source>
</evidence>
<protein>
    <submittedName>
        <fullName evidence="2">Uncharacterized protein</fullName>
    </submittedName>
</protein>
<reference evidence="2" key="1">
    <citation type="submission" date="2020-05" db="EMBL/GenBank/DDBJ databases">
        <title>WGS assembly of Panicum virgatum.</title>
        <authorList>
            <person name="Lovell J.T."/>
            <person name="Jenkins J."/>
            <person name="Shu S."/>
            <person name="Juenger T.E."/>
            <person name="Schmutz J."/>
        </authorList>
    </citation>
    <scope>NUCLEOTIDE SEQUENCE</scope>
    <source>
        <strain evidence="2">AP13</strain>
    </source>
</reference>